<dbReference type="PANTHER" id="PTHR11469:SF1">
    <property type="entry name" value="GLUCOSE-6-PHOSPHATE ISOMERASE"/>
    <property type="match status" value="1"/>
</dbReference>
<dbReference type="UniPathway" id="UPA00109">
    <property type="reaction ID" value="UER00181"/>
</dbReference>
<evidence type="ECO:0000313" key="10">
    <source>
        <dbReference type="EMBL" id="PPK51256.1"/>
    </source>
</evidence>
<dbReference type="PRINTS" id="PR00662">
    <property type="entry name" value="G6PISOMERASE"/>
</dbReference>
<dbReference type="InterPro" id="IPR018189">
    <property type="entry name" value="Phosphoglucose_isomerase_CS"/>
</dbReference>
<comment type="similarity">
    <text evidence="2 8 9">Belongs to the GPI family.</text>
</comment>
<dbReference type="PROSITE" id="PS51463">
    <property type="entry name" value="P_GLUCOSE_ISOMERASE_3"/>
    <property type="match status" value="1"/>
</dbReference>
<evidence type="ECO:0000256" key="6">
    <source>
        <dbReference type="ARBA" id="ARBA00023235"/>
    </source>
</evidence>
<comment type="catalytic activity">
    <reaction evidence="7 8 9">
        <text>alpha-D-glucose 6-phosphate = beta-D-fructose 6-phosphate</text>
        <dbReference type="Rhea" id="RHEA:11816"/>
        <dbReference type="ChEBI" id="CHEBI:57634"/>
        <dbReference type="ChEBI" id="CHEBI:58225"/>
        <dbReference type="EC" id="5.3.1.9"/>
    </reaction>
</comment>
<reference evidence="10 13" key="1">
    <citation type="submission" date="2018-02" db="EMBL/GenBank/DDBJ databases">
        <title>Deep subsurface shale carbon reservoir microbial communities from Ohio and West Virginia, USA.</title>
        <authorList>
            <person name="Wrighton K."/>
        </authorList>
    </citation>
    <scope>NUCLEOTIDE SEQUENCE [LARGE SCALE GENOMIC DNA]</scope>
    <source>
        <strain evidence="10 13">UTICA-S1B6</strain>
    </source>
</reference>
<evidence type="ECO:0000256" key="7">
    <source>
        <dbReference type="ARBA" id="ARBA00029321"/>
    </source>
</evidence>
<sequence length="553" mass="61163">MPHTLQGLTQRPEWRALTALRDQLAQTNLRDLFDRDPRRAQRYLASAAGLTLDFSRNRLTDEVLQALDALAGACGLPERRAALLRGDIVNPTENRPALHTALRQPAGSEVRVNGQNVVPEIQATLERMETLVKAVHQGERTGYSDKPFTDVVSIGIGGSFLGPKLVVEALAPYAREGMNCHFVANIDGTDIQETLKKLNPETTLFLVQSKSFRTQETLSNSLVAREWFLTHGGDVAAIARHFLAVTTNIKDAKHFGIDEHNIFPMWDWVGGRYSLWSAIGLPIALTLGMEHFHALLEGAHDMDRHFAEAPTAQNLPVLMALLSVWYNNFWGAETHAVLPYDEYLQFLPDHLQQLDMESNGKRVTQQGQPVDYATGPILWGGVGANGQHAYHQLIHQGTRLVPADFIIPLQSHNPVNEHHANLFANCLSQARAMMAGKTRAEAKQELLDSGMEEAAAETLAPHKVIPGNQPSNILLMDKVTPKTLGALIALYEHRTFVQSVIWDIDCFDQWGVELGKQIGNEILPRLTDGAQASADSDSATDNLINLFRAANRP</sequence>
<comment type="caution">
    <text evidence="11">The sequence shown here is derived from an EMBL/GenBank/DDBJ whole genome shotgun (WGS) entry which is preliminary data.</text>
</comment>
<evidence type="ECO:0000256" key="9">
    <source>
        <dbReference type="RuleBase" id="RU000612"/>
    </source>
</evidence>
<dbReference type="STRING" id="930118.SAMN05216429_11333"/>
<evidence type="ECO:0000256" key="4">
    <source>
        <dbReference type="ARBA" id="ARBA00022490"/>
    </source>
</evidence>
<comment type="pathway">
    <text evidence="8">Carbohydrate biosynthesis; gluconeogenesis.</text>
</comment>
<keyword evidence="13" id="KW-1185">Reference proteome</keyword>
<dbReference type="InterPro" id="IPR035476">
    <property type="entry name" value="SIS_PGI_1"/>
</dbReference>
<dbReference type="GO" id="GO:0006096">
    <property type="term" value="P:glycolytic process"/>
    <property type="evidence" value="ECO:0007669"/>
    <property type="project" value="UniProtKB-UniRule"/>
</dbReference>
<dbReference type="SUPFAM" id="SSF53697">
    <property type="entry name" value="SIS domain"/>
    <property type="match status" value="1"/>
</dbReference>
<dbReference type="GO" id="GO:0097367">
    <property type="term" value="F:carbohydrate derivative binding"/>
    <property type="evidence" value="ECO:0007669"/>
    <property type="project" value="InterPro"/>
</dbReference>
<dbReference type="InterPro" id="IPR035482">
    <property type="entry name" value="SIS_PGI_2"/>
</dbReference>
<comment type="subcellular location">
    <subcellularLocation>
        <location evidence="8">Cytoplasm</location>
    </subcellularLocation>
</comment>
<dbReference type="FunFam" id="3.40.50.10490:FF:000018">
    <property type="entry name" value="Glucose-6-phosphate isomerase"/>
    <property type="match status" value="1"/>
</dbReference>
<dbReference type="HAMAP" id="MF_00473">
    <property type="entry name" value="G6P_isomerase"/>
    <property type="match status" value="1"/>
</dbReference>
<dbReference type="PANTHER" id="PTHR11469">
    <property type="entry name" value="GLUCOSE-6-PHOSPHATE ISOMERASE"/>
    <property type="match status" value="1"/>
</dbReference>
<evidence type="ECO:0000313" key="11">
    <source>
        <dbReference type="EMBL" id="PPK54525.1"/>
    </source>
</evidence>
<dbReference type="EMBL" id="PTIT01000014">
    <property type="protein sequence ID" value="PPK51256.1"/>
    <property type="molecule type" value="Genomic_DNA"/>
</dbReference>
<gene>
    <name evidence="8" type="primary">pgi</name>
    <name evidence="11" type="ORF">B0H24_101353</name>
    <name evidence="10" type="ORF">BY455_11453</name>
</gene>
<dbReference type="Gene3D" id="1.10.1390.10">
    <property type="match status" value="1"/>
</dbReference>
<keyword evidence="6 8" id="KW-0413">Isomerase</keyword>
<feature type="active site" description="Proton donor" evidence="8">
    <location>
        <position position="357"/>
    </location>
</feature>
<accession>A0A2S6G5X3</accession>
<feature type="active site" evidence="8">
    <location>
        <position position="388"/>
    </location>
</feature>
<evidence type="ECO:0000256" key="2">
    <source>
        <dbReference type="ARBA" id="ARBA00006604"/>
    </source>
</evidence>
<protein>
    <recommendedName>
        <fullName evidence="8">Glucose-6-phosphate isomerase</fullName>
        <shortName evidence="8">GPI</shortName>
        <ecNumber evidence="8">5.3.1.9</ecNumber>
    </recommendedName>
    <alternativeName>
        <fullName evidence="8">Phosphoglucose isomerase</fullName>
        <shortName evidence="8">PGI</shortName>
    </alternativeName>
    <alternativeName>
        <fullName evidence="8">Phosphohexose isomerase</fullName>
        <shortName evidence="8">PHI</shortName>
    </alternativeName>
</protein>
<dbReference type="EC" id="5.3.1.9" evidence="8"/>
<dbReference type="OrthoDB" id="140919at2"/>
<dbReference type="GO" id="GO:0048029">
    <property type="term" value="F:monosaccharide binding"/>
    <property type="evidence" value="ECO:0007669"/>
    <property type="project" value="TreeGrafter"/>
</dbReference>
<keyword evidence="3 8" id="KW-0312">Gluconeogenesis</keyword>
<dbReference type="EMBL" id="PTIU01000013">
    <property type="protein sequence ID" value="PPK54525.1"/>
    <property type="molecule type" value="Genomic_DNA"/>
</dbReference>
<dbReference type="PROSITE" id="PS00765">
    <property type="entry name" value="P_GLUCOSE_ISOMERASE_1"/>
    <property type="match status" value="1"/>
</dbReference>
<dbReference type="RefSeq" id="WP_104416303.1">
    <property type="nucleotide sequence ID" value="NZ_PTIT01000014.1"/>
</dbReference>
<dbReference type="CDD" id="cd05016">
    <property type="entry name" value="SIS_PGI_2"/>
    <property type="match status" value="1"/>
</dbReference>
<dbReference type="Gene3D" id="3.40.50.10490">
    <property type="entry name" value="Glucose-6-phosphate isomerase like protein, domain 1"/>
    <property type="match status" value="2"/>
</dbReference>
<comment type="function">
    <text evidence="8">Catalyzes the reversible isomerization of glucose-6-phosphate to fructose-6-phosphate.</text>
</comment>
<comment type="pathway">
    <text evidence="1 8 9">Carbohydrate degradation; glycolysis; D-glyceraldehyde 3-phosphate and glycerone phosphate from D-glucose: step 2/4.</text>
</comment>
<evidence type="ECO:0000256" key="1">
    <source>
        <dbReference type="ARBA" id="ARBA00004926"/>
    </source>
</evidence>
<dbReference type="AlphaFoldDB" id="A0A2S6G5X3"/>
<dbReference type="GO" id="GO:0004347">
    <property type="term" value="F:glucose-6-phosphate isomerase activity"/>
    <property type="evidence" value="ECO:0007669"/>
    <property type="project" value="UniProtKB-UniRule"/>
</dbReference>
<keyword evidence="5 8" id="KW-0324">Glycolysis</keyword>
<name>A0A2S6G5X3_9GAMM</name>
<evidence type="ECO:0000256" key="3">
    <source>
        <dbReference type="ARBA" id="ARBA00022432"/>
    </source>
</evidence>
<dbReference type="GO" id="GO:0051156">
    <property type="term" value="P:glucose 6-phosphate metabolic process"/>
    <property type="evidence" value="ECO:0007669"/>
    <property type="project" value="TreeGrafter"/>
</dbReference>
<dbReference type="NCBIfam" id="NF001211">
    <property type="entry name" value="PRK00179.1"/>
    <property type="match status" value="1"/>
</dbReference>
<evidence type="ECO:0000256" key="5">
    <source>
        <dbReference type="ARBA" id="ARBA00023152"/>
    </source>
</evidence>
<dbReference type="InterPro" id="IPR001672">
    <property type="entry name" value="G6P_Isomerase"/>
</dbReference>
<organism evidence="11 12">
    <name type="scientific">Marinobacter persicus</name>
    <dbReference type="NCBI Taxonomy" id="930118"/>
    <lineage>
        <taxon>Bacteria</taxon>
        <taxon>Pseudomonadati</taxon>
        <taxon>Pseudomonadota</taxon>
        <taxon>Gammaproteobacteria</taxon>
        <taxon>Pseudomonadales</taxon>
        <taxon>Marinobacteraceae</taxon>
        <taxon>Marinobacter</taxon>
    </lineage>
</organism>
<reference evidence="11 12" key="2">
    <citation type="submission" date="2018-02" db="EMBL/GenBank/DDBJ databases">
        <title>Subsurface microbial communities from deep shales in Ohio and West Virginia, USA.</title>
        <authorList>
            <person name="Wrighton K."/>
        </authorList>
    </citation>
    <scope>NUCLEOTIDE SEQUENCE [LARGE SCALE GENOMIC DNA]</scope>
    <source>
        <strain evidence="11 12">UTICA-S1B9</strain>
    </source>
</reference>
<dbReference type="Proteomes" id="UP000239648">
    <property type="component" value="Unassembled WGS sequence"/>
</dbReference>
<dbReference type="CDD" id="cd05015">
    <property type="entry name" value="SIS_PGI_1"/>
    <property type="match status" value="1"/>
</dbReference>
<dbReference type="InterPro" id="IPR023096">
    <property type="entry name" value="G6P_Isomerase_C"/>
</dbReference>
<evidence type="ECO:0000313" key="13">
    <source>
        <dbReference type="Proteomes" id="UP000239648"/>
    </source>
</evidence>
<evidence type="ECO:0000313" key="12">
    <source>
        <dbReference type="Proteomes" id="UP000239446"/>
    </source>
</evidence>
<dbReference type="GO" id="GO:0005829">
    <property type="term" value="C:cytosol"/>
    <property type="evidence" value="ECO:0007669"/>
    <property type="project" value="TreeGrafter"/>
</dbReference>
<dbReference type="Proteomes" id="UP000239446">
    <property type="component" value="Unassembled WGS sequence"/>
</dbReference>
<proteinExistence type="inferred from homology"/>
<dbReference type="GO" id="GO:0006094">
    <property type="term" value="P:gluconeogenesis"/>
    <property type="evidence" value="ECO:0007669"/>
    <property type="project" value="UniProtKB-UniRule"/>
</dbReference>
<evidence type="ECO:0000256" key="8">
    <source>
        <dbReference type="HAMAP-Rule" id="MF_00473"/>
    </source>
</evidence>
<dbReference type="UniPathway" id="UPA00138"/>
<keyword evidence="4 8" id="KW-0963">Cytoplasm</keyword>
<dbReference type="InterPro" id="IPR046348">
    <property type="entry name" value="SIS_dom_sf"/>
</dbReference>
<dbReference type="PROSITE" id="PS00174">
    <property type="entry name" value="P_GLUCOSE_ISOMERASE_2"/>
    <property type="match status" value="1"/>
</dbReference>
<dbReference type="Pfam" id="PF00342">
    <property type="entry name" value="PGI"/>
    <property type="match status" value="1"/>
</dbReference>
<feature type="active site" evidence="8">
    <location>
        <position position="516"/>
    </location>
</feature>